<dbReference type="AlphaFoldDB" id="A0A7C9B1N7"/>
<reference evidence="1" key="2">
    <citation type="submission" date="2020-07" db="EMBL/GenBank/DDBJ databases">
        <authorList>
            <person name="Vera ALvarez R."/>
            <person name="Arias-Moreno D.M."/>
            <person name="Jimenez-Jacinto V."/>
            <person name="Jimenez-Bremont J.F."/>
            <person name="Swaminathan K."/>
            <person name="Moose S.P."/>
            <person name="Guerrero-Gonzalez M.L."/>
            <person name="Marino-Ramirez L."/>
            <person name="Landsman D."/>
            <person name="Rodriguez-Kessler M."/>
            <person name="Delgado-Sanchez P."/>
        </authorList>
    </citation>
    <scope>NUCLEOTIDE SEQUENCE</scope>
    <source>
        <tissue evidence="1">Cladode</tissue>
    </source>
</reference>
<proteinExistence type="predicted"/>
<sequence length="99" mass="11048">MHVSPYSFRKSVNSALSFYVSHSTTCSRSRNLFKICQKQLFTAMPVKLGSGLQHIFNGGHLSGHIVHILGNLNLKSLRISEEFLLDLSILSKLASKKEC</sequence>
<reference evidence="1" key="1">
    <citation type="journal article" date="2013" name="J. Plant Res.">
        <title>Effect of fungi and light on seed germination of three Opuntia species from semiarid lands of central Mexico.</title>
        <authorList>
            <person name="Delgado-Sanchez P."/>
            <person name="Jimenez-Bremont J.F."/>
            <person name="Guerrero-Gonzalez Mde L."/>
            <person name="Flores J."/>
        </authorList>
    </citation>
    <scope>NUCLEOTIDE SEQUENCE</scope>
    <source>
        <tissue evidence="1">Cladode</tissue>
    </source>
</reference>
<organism evidence="1">
    <name type="scientific">Opuntia streptacantha</name>
    <name type="common">Prickly pear cactus</name>
    <name type="synonym">Opuntia cardona</name>
    <dbReference type="NCBI Taxonomy" id="393608"/>
    <lineage>
        <taxon>Eukaryota</taxon>
        <taxon>Viridiplantae</taxon>
        <taxon>Streptophyta</taxon>
        <taxon>Embryophyta</taxon>
        <taxon>Tracheophyta</taxon>
        <taxon>Spermatophyta</taxon>
        <taxon>Magnoliopsida</taxon>
        <taxon>eudicotyledons</taxon>
        <taxon>Gunneridae</taxon>
        <taxon>Pentapetalae</taxon>
        <taxon>Caryophyllales</taxon>
        <taxon>Cactineae</taxon>
        <taxon>Cactaceae</taxon>
        <taxon>Opuntioideae</taxon>
        <taxon>Opuntia</taxon>
    </lineage>
</organism>
<evidence type="ECO:0000313" key="1">
    <source>
        <dbReference type="EMBL" id="MBA4679931.1"/>
    </source>
</evidence>
<accession>A0A7C9B1N7</accession>
<protein>
    <submittedName>
        <fullName evidence="1">Uncharacterized protein</fullName>
    </submittedName>
</protein>
<name>A0A7C9B1N7_OPUST</name>
<dbReference type="EMBL" id="GISG01285091">
    <property type="protein sequence ID" value="MBA4679931.1"/>
    <property type="molecule type" value="Transcribed_RNA"/>
</dbReference>